<dbReference type="AlphaFoldDB" id="A0AAU9UNH8"/>
<comment type="similarity">
    <text evidence="2">Belongs to the peptidase S1 family. CLIP subfamily.</text>
</comment>
<dbReference type="GO" id="GO:0006508">
    <property type="term" value="P:proteolysis"/>
    <property type="evidence" value="ECO:0007669"/>
    <property type="project" value="InterPro"/>
</dbReference>
<dbReference type="PRINTS" id="PR00722">
    <property type="entry name" value="CHYMOTRYPSIN"/>
</dbReference>
<dbReference type="GO" id="GO:0004252">
    <property type="term" value="F:serine-type endopeptidase activity"/>
    <property type="evidence" value="ECO:0007669"/>
    <property type="project" value="InterPro"/>
</dbReference>
<name>A0AAU9UNH8_EUPED</name>
<keyword evidence="4" id="KW-0732">Signal</keyword>
<dbReference type="Gene3D" id="2.40.10.10">
    <property type="entry name" value="Trypsin-like serine proteases"/>
    <property type="match status" value="2"/>
</dbReference>
<protein>
    <recommendedName>
        <fullName evidence="5">Peptidase S1 domain-containing protein</fullName>
    </recommendedName>
</protein>
<proteinExistence type="inferred from homology"/>
<keyword evidence="7" id="KW-1185">Reference proteome</keyword>
<evidence type="ECO:0000259" key="5">
    <source>
        <dbReference type="PROSITE" id="PS50240"/>
    </source>
</evidence>
<dbReference type="InterPro" id="IPR051487">
    <property type="entry name" value="Ser/Thr_Proteases_Immune/Dev"/>
</dbReference>
<keyword evidence="1" id="KW-1015">Disulfide bond</keyword>
<evidence type="ECO:0000256" key="2">
    <source>
        <dbReference type="ARBA" id="ARBA00024195"/>
    </source>
</evidence>
<feature type="domain" description="Peptidase S1" evidence="5">
    <location>
        <begin position="173"/>
        <end position="429"/>
    </location>
</feature>
<comment type="caution">
    <text evidence="6">The sequence shown here is derived from an EMBL/GenBank/DDBJ whole genome shotgun (WGS) entry which is preliminary data.</text>
</comment>
<feature type="region of interest" description="Disordered" evidence="3">
    <location>
        <begin position="32"/>
        <end position="52"/>
    </location>
</feature>
<dbReference type="InterPro" id="IPR009003">
    <property type="entry name" value="Peptidase_S1_PA"/>
</dbReference>
<dbReference type="PANTHER" id="PTHR24256">
    <property type="entry name" value="TRYPTASE-RELATED"/>
    <property type="match status" value="1"/>
</dbReference>
<dbReference type="Pfam" id="PF00089">
    <property type="entry name" value="Trypsin"/>
    <property type="match status" value="1"/>
</dbReference>
<dbReference type="SUPFAM" id="SSF50494">
    <property type="entry name" value="Trypsin-like serine proteases"/>
    <property type="match status" value="1"/>
</dbReference>
<accession>A0AAU9UNH8</accession>
<dbReference type="PROSITE" id="PS50240">
    <property type="entry name" value="TRYPSIN_DOM"/>
    <property type="match status" value="1"/>
</dbReference>
<dbReference type="Proteomes" id="UP001153954">
    <property type="component" value="Unassembled WGS sequence"/>
</dbReference>
<evidence type="ECO:0000313" key="6">
    <source>
        <dbReference type="EMBL" id="CAH2100960.1"/>
    </source>
</evidence>
<evidence type="ECO:0000256" key="4">
    <source>
        <dbReference type="SAM" id="SignalP"/>
    </source>
</evidence>
<feature type="signal peptide" evidence="4">
    <location>
        <begin position="1"/>
        <end position="20"/>
    </location>
</feature>
<feature type="chain" id="PRO_5043639406" description="Peptidase S1 domain-containing protein" evidence="4">
    <location>
        <begin position="21"/>
        <end position="448"/>
    </location>
</feature>
<dbReference type="Pfam" id="PF18322">
    <property type="entry name" value="CLIP_1"/>
    <property type="match status" value="1"/>
</dbReference>
<dbReference type="InterPro" id="IPR001254">
    <property type="entry name" value="Trypsin_dom"/>
</dbReference>
<evidence type="ECO:0000313" key="7">
    <source>
        <dbReference type="Proteomes" id="UP001153954"/>
    </source>
</evidence>
<dbReference type="InterPro" id="IPR001314">
    <property type="entry name" value="Peptidase_S1A"/>
</dbReference>
<dbReference type="SMART" id="SM00020">
    <property type="entry name" value="Tryp_SPc"/>
    <property type="match status" value="1"/>
</dbReference>
<evidence type="ECO:0000256" key="3">
    <source>
        <dbReference type="SAM" id="MobiDB-lite"/>
    </source>
</evidence>
<reference evidence="6" key="1">
    <citation type="submission" date="2022-03" db="EMBL/GenBank/DDBJ databases">
        <authorList>
            <person name="Tunstrom K."/>
        </authorList>
    </citation>
    <scope>NUCLEOTIDE SEQUENCE</scope>
</reference>
<dbReference type="InterPro" id="IPR043504">
    <property type="entry name" value="Peptidase_S1_PA_chymotrypsin"/>
</dbReference>
<sequence length="448" mass="50178">MFLRYVVAVLLVSFISIAKPEDDDKPQLIQRARETSSDEDGDTIDLTPTNNDEVSTPACLTNNKEEGECVPYYLCDPDTYTIIIDGSTLVDVRRKQCDSYLSVCCTHDNTIRDTEMKTARVTSLPGYITETSNKPALDSPVPTKTEFFSASDQTVSPPDNVDECGWNDHSIFIKANISDIFAKYGEYPWTVALLLKDDTTVWSRDKYLGGGTLIHPSVVLTVAHKVDTRTAAQLKIRAGEWDTQTTREKFPYQERNVRKIIIHSQFYKTSLYYDAALLFLDRPFDLESAPHIQVACIGRNLPEPETECFSMGWGQDFNDEDKEITILKKVPLPLVGAADCEKKLQKTPRLGRFFRLHNSLTCAGGQENVDTCQGDGGSPLVCQIQTKPKQTRYAVYGLVAYGIDCGVKDHPGLYLNVPAIADWIDEQMTQEKYGTATYTFKGGSKNLH</sequence>
<dbReference type="CDD" id="cd00190">
    <property type="entry name" value="Tryp_SPc"/>
    <property type="match status" value="1"/>
</dbReference>
<gene>
    <name evidence="6" type="ORF">EEDITHA_LOCUS15766</name>
</gene>
<dbReference type="InterPro" id="IPR041515">
    <property type="entry name" value="PPAF-2-like_Clip"/>
</dbReference>
<evidence type="ECO:0000256" key="1">
    <source>
        <dbReference type="ARBA" id="ARBA00023157"/>
    </source>
</evidence>
<organism evidence="6 7">
    <name type="scientific">Euphydryas editha</name>
    <name type="common">Edith's checkerspot</name>
    <dbReference type="NCBI Taxonomy" id="104508"/>
    <lineage>
        <taxon>Eukaryota</taxon>
        <taxon>Metazoa</taxon>
        <taxon>Ecdysozoa</taxon>
        <taxon>Arthropoda</taxon>
        <taxon>Hexapoda</taxon>
        <taxon>Insecta</taxon>
        <taxon>Pterygota</taxon>
        <taxon>Neoptera</taxon>
        <taxon>Endopterygota</taxon>
        <taxon>Lepidoptera</taxon>
        <taxon>Glossata</taxon>
        <taxon>Ditrysia</taxon>
        <taxon>Papilionoidea</taxon>
        <taxon>Nymphalidae</taxon>
        <taxon>Nymphalinae</taxon>
        <taxon>Euphydryas</taxon>
    </lineage>
</organism>
<dbReference type="EMBL" id="CAKOGL010000023">
    <property type="protein sequence ID" value="CAH2100960.1"/>
    <property type="molecule type" value="Genomic_DNA"/>
</dbReference>